<protein>
    <submittedName>
        <fullName evidence="1">Uncharacterized protein</fullName>
    </submittedName>
</protein>
<dbReference type="RefSeq" id="WP_054197712.1">
    <property type="nucleotide sequence ID" value="NZ_CALUQK010000003.1"/>
</dbReference>
<organism evidence="1 2">
    <name type="scientific">Helicobacter pullorum</name>
    <dbReference type="NCBI Taxonomy" id="35818"/>
    <lineage>
        <taxon>Bacteria</taxon>
        <taxon>Pseudomonadati</taxon>
        <taxon>Campylobacterota</taxon>
        <taxon>Epsilonproteobacteria</taxon>
        <taxon>Campylobacterales</taxon>
        <taxon>Helicobacteraceae</taxon>
        <taxon>Helicobacter</taxon>
    </lineage>
</organism>
<comment type="caution">
    <text evidence="1">The sequence shown here is derived from an EMBL/GenBank/DDBJ whole genome shotgun (WGS) entry which is preliminary data.</text>
</comment>
<dbReference type="Proteomes" id="UP000037997">
    <property type="component" value="Unassembled WGS sequence"/>
</dbReference>
<dbReference type="PATRIC" id="fig|35818.11.peg.655"/>
<proteinExistence type="predicted"/>
<evidence type="ECO:0000313" key="1">
    <source>
        <dbReference type="EMBL" id="KPH56086.1"/>
    </source>
</evidence>
<gene>
    <name evidence="1" type="ORF">HPU229334_03320</name>
</gene>
<dbReference type="EMBL" id="JNOC01000017">
    <property type="protein sequence ID" value="KPH56086.1"/>
    <property type="molecule type" value="Genomic_DNA"/>
</dbReference>
<dbReference type="AlphaFoldDB" id="A0A0N1EBP9"/>
<reference evidence="1 2" key="1">
    <citation type="submission" date="2014-06" db="EMBL/GenBank/DDBJ databases">
        <title>Helicobacter pullorum isolates in fresh chicken meat - phenotypic and genotypic features.</title>
        <authorList>
            <person name="Borges V."/>
            <person name="Santos A."/>
            <person name="Correia C.B."/>
            <person name="Saraiva M."/>
            <person name="Menard A."/>
            <person name="Vieira L."/>
            <person name="Sampaio D.A."/>
            <person name="Gomes J.P."/>
            <person name="Oleastro M."/>
        </authorList>
    </citation>
    <scope>NUCLEOTIDE SEQUENCE [LARGE SCALE GENOMIC DNA]</scope>
    <source>
        <strain evidence="1 2">229334/12</strain>
    </source>
</reference>
<name>A0A0N1EBP9_9HELI</name>
<evidence type="ECO:0000313" key="2">
    <source>
        <dbReference type="Proteomes" id="UP000037997"/>
    </source>
</evidence>
<dbReference type="STRING" id="35818.HPU229336_08790"/>
<accession>A0A0N1EBP9</accession>
<sequence length="151" mass="17900">MLKKILTFFILGFILFFISNCSKSPTIAPANPSIPYPKITYAKELDTSIIPTDFPKTFENRFKILFNQNPNPNIQEIRYYFTHFYNESQGDYSPRSSFSMLPRYLLELNIQVLTHNADKLYKQYYEIPIALFNPMYDQHFDFLIQKALQTQ</sequence>